<dbReference type="InterPro" id="IPR006838">
    <property type="entry name" value="ADTRP_AIG1"/>
</dbReference>
<comment type="catalytic activity">
    <reaction evidence="15">
        <text>13-(9Z-hexadecenoyloxy)-octadecanoate + H2O = 13-hydroxy-octadecanoate + (9Z)-hexadecenoate + H(+)</text>
        <dbReference type="Rhea" id="RHEA:52076"/>
        <dbReference type="ChEBI" id="CHEBI:15377"/>
        <dbReference type="ChEBI" id="CHEBI:15378"/>
        <dbReference type="ChEBI" id="CHEBI:32372"/>
        <dbReference type="ChEBI" id="CHEBI:136304"/>
        <dbReference type="ChEBI" id="CHEBI:136315"/>
    </reaction>
    <physiologicalReaction direction="left-to-right" evidence="15">
        <dbReference type="Rhea" id="RHEA:52077"/>
    </physiologicalReaction>
</comment>
<evidence type="ECO:0000256" key="15">
    <source>
        <dbReference type="ARBA" id="ARBA00049322"/>
    </source>
</evidence>
<comment type="catalytic activity">
    <reaction evidence="10">
        <text>12-octadecanoyloxy-octadecanoate + H2O = 12-hydroxyoctadecanoate + octadecanoate + H(+)</text>
        <dbReference type="Rhea" id="RHEA:52080"/>
        <dbReference type="ChEBI" id="CHEBI:15377"/>
        <dbReference type="ChEBI" id="CHEBI:15378"/>
        <dbReference type="ChEBI" id="CHEBI:25629"/>
        <dbReference type="ChEBI" id="CHEBI:84201"/>
        <dbReference type="ChEBI" id="CHEBI:136330"/>
    </reaction>
    <physiologicalReaction direction="left-to-right" evidence="10">
        <dbReference type="Rhea" id="RHEA:52081"/>
    </physiologicalReaction>
</comment>
<comment type="similarity">
    <text evidence="3">Belongs to the AIG1 family.</text>
</comment>
<feature type="transmembrane region" description="Helical" evidence="17">
    <location>
        <begin position="156"/>
        <end position="175"/>
    </location>
</feature>
<dbReference type="Proteomes" id="UP001549921">
    <property type="component" value="Unassembled WGS sequence"/>
</dbReference>
<evidence type="ECO:0000256" key="8">
    <source>
        <dbReference type="ARBA" id="ARBA00047427"/>
    </source>
</evidence>
<accession>A0ABD0THV6</accession>
<evidence type="ECO:0000256" key="16">
    <source>
        <dbReference type="ARBA" id="ARBA00049428"/>
    </source>
</evidence>
<evidence type="ECO:0000313" key="18">
    <source>
        <dbReference type="EMBL" id="KAL0848885.1"/>
    </source>
</evidence>
<evidence type="ECO:0008006" key="20">
    <source>
        <dbReference type="Google" id="ProtNLM"/>
    </source>
</evidence>
<comment type="subcellular location">
    <subcellularLocation>
        <location evidence="2">Endomembrane system</location>
        <topology evidence="2">Multi-pass membrane protein</topology>
    </subcellularLocation>
</comment>
<keyword evidence="5 17" id="KW-1133">Transmembrane helix</keyword>
<comment type="catalytic activity">
    <reaction evidence="7">
        <text>12-hexadecanoyloxy-octadecanoate + H2O = 12-hydroxyoctadecanoate + hexadecanoate + H(+)</text>
        <dbReference type="Rhea" id="RHEA:52056"/>
        <dbReference type="ChEBI" id="CHEBI:7896"/>
        <dbReference type="ChEBI" id="CHEBI:15377"/>
        <dbReference type="ChEBI" id="CHEBI:15378"/>
        <dbReference type="ChEBI" id="CHEBI:83677"/>
        <dbReference type="ChEBI" id="CHEBI:84201"/>
    </reaction>
    <physiologicalReaction direction="left-to-right" evidence="7">
        <dbReference type="Rhea" id="RHEA:52057"/>
    </physiologicalReaction>
</comment>
<feature type="transmembrane region" description="Helical" evidence="17">
    <location>
        <begin position="187"/>
        <end position="211"/>
    </location>
</feature>
<dbReference type="Pfam" id="PF04750">
    <property type="entry name" value="Far-17a_AIG1"/>
    <property type="match status" value="1"/>
</dbReference>
<keyword evidence="4 17" id="KW-0812">Transmembrane</keyword>
<feature type="transmembrane region" description="Helical" evidence="17">
    <location>
        <begin position="128"/>
        <end position="144"/>
    </location>
</feature>
<gene>
    <name evidence="18" type="ORF">ABMA28_013287</name>
</gene>
<comment type="catalytic activity">
    <reaction evidence="11">
        <text>12-(9Z-octadecenoyloxy)-octadecanoate + H2O = 12-hydroxyoctadecanoate + (9Z)-octadecenoate + H(+)</text>
        <dbReference type="Rhea" id="RHEA:52060"/>
        <dbReference type="ChEBI" id="CHEBI:15377"/>
        <dbReference type="ChEBI" id="CHEBI:15378"/>
        <dbReference type="ChEBI" id="CHEBI:30823"/>
        <dbReference type="ChEBI" id="CHEBI:84201"/>
        <dbReference type="ChEBI" id="CHEBI:136302"/>
    </reaction>
    <physiologicalReaction direction="left-to-right" evidence="11">
        <dbReference type="Rhea" id="RHEA:52061"/>
    </physiologicalReaction>
</comment>
<comment type="catalytic activity">
    <reaction evidence="13">
        <text>9-octadecanoyloxy-octadecanoate + H2O = 9-hydroxy-octadecanoate + octadecanoate + H(+)</text>
        <dbReference type="Rhea" id="RHEA:52096"/>
        <dbReference type="ChEBI" id="CHEBI:15377"/>
        <dbReference type="ChEBI" id="CHEBI:15378"/>
        <dbReference type="ChEBI" id="CHEBI:25629"/>
        <dbReference type="ChEBI" id="CHEBI:136286"/>
        <dbReference type="ChEBI" id="CHEBI:136373"/>
    </reaction>
    <physiologicalReaction direction="left-to-right" evidence="13">
        <dbReference type="Rhea" id="RHEA:52097"/>
    </physiologicalReaction>
</comment>
<dbReference type="PANTHER" id="PTHR10989:SF16">
    <property type="entry name" value="AT02829P-RELATED"/>
    <property type="match status" value="1"/>
</dbReference>
<comment type="caution">
    <text evidence="18">The sequence shown here is derived from an EMBL/GenBank/DDBJ whole genome shotgun (WGS) entry which is preliminary data.</text>
</comment>
<evidence type="ECO:0000256" key="13">
    <source>
        <dbReference type="ARBA" id="ARBA00049221"/>
    </source>
</evidence>
<comment type="catalytic activity">
    <reaction evidence="9">
        <text>9-hexadecanoyloxy-octadecanoate + H2O = 9-hydroxy-octadecanoate + hexadecanoate + H(+)</text>
        <dbReference type="Rhea" id="RHEA:52052"/>
        <dbReference type="ChEBI" id="CHEBI:7896"/>
        <dbReference type="ChEBI" id="CHEBI:15377"/>
        <dbReference type="ChEBI" id="CHEBI:15378"/>
        <dbReference type="ChEBI" id="CHEBI:83670"/>
        <dbReference type="ChEBI" id="CHEBI:136286"/>
    </reaction>
    <physiologicalReaction direction="left-to-right" evidence="9">
        <dbReference type="Rhea" id="RHEA:52053"/>
    </physiologicalReaction>
</comment>
<proteinExistence type="inferred from homology"/>
<sequence>MFLPLYHATVIAVNSYTIWYDQKYMEIPFPAEGYKEVPLRARIAFCTFWCLYLQTFYFILSLLNDVFGTNDASPRKKPFIRTLKDHIFSLAFPVALNVTITFWTVYFYKKELVFPDYVANVVPFWGNMVLHVTNSVFILIEVFVSRITYPTRPVGLALALVFNVSYLYCLVTLRLRTGAWIYPLLELFDVPTTAVCFVITMLLGLSLYVLGEKLSSVPSVKQVNGFNGSIKKKY</sequence>
<comment type="catalytic activity">
    <reaction evidence="14">
        <text>13-(9Z-octadecenoyloxy)-octadecanoate + H2O = 13-hydroxy-octadecanoate + (9Z)-octadecenoate + H(+)</text>
        <dbReference type="Rhea" id="RHEA:52064"/>
        <dbReference type="ChEBI" id="CHEBI:15377"/>
        <dbReference type="ChEBI" id="CHEBI:15378"/>
        <dbReference type="ChEBI" id="CHEBI:30823"/>
        <dbReference type="ChEBI" id="CHEBI:136303"/>
        <dbReference type="ChEBI" id="CHEBI:136304"/>
    </reaction>
    <physiologicalReaction direction="left-to-right" evidence="14">
        <dbReference type="Rhea" id="RHEA:52065"/>
    </physiologicalReaction>
</comment>
<evidence type="ECO:0000256" key="14">
    <source>
        <dbReference type="ARBA" id="ARBA00049296"/>
    </source>
</evidence>
<protein>
    <recommendedName>
        <fullName evidence="20">Androgen-dependent TFPI-regulating protein</fullName>
    </recommendedName>
</protein>
<evidence type="ECO:0000256" key="6">
    <source>
        <dbReference type="ARBA" id="ARBA00023136"/>
    </source>
</evidence>
<evidence type="ECO:0000313" key="19">
    <source>
        <dbReference type="Proteomes" id="UP001549921"/>
    </source>
</evidence>
<evidence type="ECO:0000256" key="10">
    <source>
        <dbReference type="ARBA" id="ARBA00048680"/>
    </source>
</evidence>
<dbReference type="PANTHER" id="PTHR10989">
    <property type="entry name" value="ANDROGEN-INDUCED PROTEIN 1-RELATED"/>
    <property type="match status" value="1"/>
</dbReference>
<dbReference type="GO" id="GO:0012505">
    <property type="term" value="C:endomembrane system"/>
    <property type="evidence" value="ECO:0007669"/>
    <property type="project" value="UniProtKB-SubCell"/>
</dbReference>
<evidence type="ECO:0000256" key="17">
    <source>
        <dbReference type="SAM" id="Phobius"/>
    </source>
</evidence>
<comment type="catalytic activity">
    <reaction evidence="16">
        <text>12-(9Z-hexadecenoyloxy)-octadecanoate + H2O = 12-hydroxyoctadecanoate + (9Z)-hexadecenoate + H(+)</text>
        <dbReference type="Rhea" id="RHEA:52072"/>
        <dbReference type="ChEBI" id="CHEBI:15377"/>
        <dbReference type="ChEBI" id="CHEBI:15378"/>
        <dbReference type="ChEBI" id="CHEBI:32372"/>
        <dbReference type="ChEBI" id="CHEBI:84201"/>
        <dbReference type="ChEBI" id="CHEBI:136312"/>
    </reaction>
    <physiologicalReaction direction="left-to-right" evidence="16">
        <dbReference type="Rhea" id="RHEA:52073"/>
    </physiologicalReaction>
</comment>
<feature type="transmembrane region" description="Helical" evidence="17">
    <location>
        <begin position="87"/>
        <end position="108"/>
    </location>
</feature>
<evidence type="ECO:0000256" key="1">
    <source>
        <dbReference type="ARBA" id="ARBA00000923"/>
    </source>
</evidence>
<feature type="transmembrane region" description="Helical" evidence="17">
    <location>
        <begin position="42"/>
        <end position="67"/>
    </location>
</feature>
<evidence type="ECO:0000256" key="9">
    <source>
        <dbReference type="ARBA" id="ARBA00047863"/>
    </source>
</evidence>
<dbReference type="AlphaFoldDB" id="A0ABD0THV6"/>
<keyword evidence="6 17" id="KW-0472">Membrane</keyword>
<evidence type="ECO:0000256" key="7">
    <source>
        <dbReference type="ARBA" id="ARBA00047368"/>
    </source>
</evidence>
<comment type="catalytic activity">
    <reaction evidence="12">
        <text>9-(9Z-octadecenoyloxy)-octadecanoate + H2O = 9-hydroxy-octadecanoate + (9Z)-octadecenoate + H(+)</text>
        <dbReference type="Rhea" id="RHEA:52048"/>
        <dbReference type="ChEBI" id="CHEBI:15377"/>
        <dbReference type="ChEBI" id="CHEBI:15378"/>
        <dbReference type="ChEBI" id="CHEBI:30823"/>
        <dbReference type="ChEBI" id="CHEBI:136282"/>
        <dbReference type="ChEBI" id="CHEBI:136286"/>
    </reaction>
    <physiologicalReaction direction="left-to-right" evidence="12">
        <dbReference type="Rhea" id="RHEA:52049"/>
    </physiologicalReaction>
</comment>
<dbReference type="EMBL" id="JBEDNZ010000004">
    <property type="protein sequence ID" value="KAL0848885.1"/>
    <property type="molecule type" value="Genomic_DNA"/>
</dbReference>
<evidence type="ECO:0000256" key="4">
    <source>
        <dbReference type="ARBA" id="ARBA00022692"/>
    </source>
</evidence>
<organism evidence="18 19">
    <name type="scientific">Loxostege sticticalis</name>
    <name type="common">Beet webworm moth</name>
    <dbReference type="NCBI Taxonomy" id="481309"/>
    <lineage>
        <taxon>Eukaryota</taxon>
        <taxon>Metazoa</taxon>
        <taxon>Ecdysozoa</taxon>
        <taxon>Arthropoda</taxon>
        <taxon>Hexapoda</taxon>
        <taxon>Insecta</taxon>
        <taxon>Pterygota</taxon>
        <taxon>Neoptera</taxon>
        <taxon>Endopterygota</taxon>
        <taxon>Lepidoptera</taxon>
        <taxon>Glossata</taxon>
        <taxon>Ditrysia</taxon>
        <taxon>Pyraloidea</taxon>
        <taxon>Crambidae</taxon>
        <taxon>Pyraustinae</taxon>
        <taxon>Loxostege</taxon>
    </lineage>
</organism>
<evidence type="ECO:0000256" key="11">
    <source>
        <dbReference type="ARBA" id="ARBA00048701"/>
    </source>
</evidence>
<name>A0ABD0THV6_LOXSC</name>
<comment type="catalytic activity">
    <reaction evidence="8">
        <text>13-octadecanoyloxy-octadecanoate + H2O = 13-hydroxy-octadecanoate + octadecanoate + H(+)</text>
        <dbReference type="Rhea" id="RHEA:52084"/>
        <dbReference type="ChEBI" id="CHEBI:15377"/>
        <dbReference type="ChEBI" id="CHEBI:15378"/>
        <dbReference type="ChEBI" id="CHEBI:25629"/>
        <dbReference type="ChEBI" id="CHEBI:136304"/>
        <dbReference type="ChEBI" id="CHEBI:136335"/>
    </reaction>
    <physiologicalReaction direction="left-to-right" evidence="8">
        <dbReference type="Rhea" id="RHEA:52085"/>
    </physiologicalReaction>
</comment>
<evidence type="ECO:0000256" key="5">
    <source>
        <dbReference type="ARBA" id="ARBA00022989"/>
    </source>
</evidence>
<reference evidence="18 19" key="1">
    <citation type="submission" date="2024-06" db="EMBL/GenBank/DDBJ databases">
        <title>A chromosome-level genome assembly of beet webworm, Loxostege sticticalis.</title>
        <authorList>
            <person name="Zhang Y."/>
        </authorList>
    </citation>
    <scope>NUCLEOTIDE SEQUENCE [LARGE SCALE GENOMIC DNA]</scope>
    <source>
        <strain evidence="18">AQ028</strain>
        <tissue evidence="18">Male pupae</tissue>
    </source>
</reference>
<evidence type="ECO:0000256" key="12">
    <source>
        <dbReference type="ARBA" id="ARBA00048800"/>
    </source>
</evidence>
<comment type="catalytic activity">
    <reaction evidence="1">
        <text>9-(9Z-hexadecenoyloxy)-octadecanoate + H2O = (9Z)-hexadecenoate + 9-hydroxy-octadecanoate + H(+)</text>
        <dbReference type="Rhea" id="RHEA:52068"/>
        <dbReference type="ChEBI" id="CHEBI:15377"/>
        <dbReference type="ChEBI" id="CHEBI:15378"/>
        <dbReference type="ChEBI" id="CHEBI:32372"/>
        <dbReference type="ChEBI" id="CHEBI:136286"/>
        <dbReference type="ChEBI" id="CHEBI:136309"/>
    </reaction>
    <physiologicalReaction direction="left-to-right" evidence="1">
        <dbReference type="Rhea" id="RHEA:52069"/>
    </physiologicalReaction>
</comment>
<evidence type="ECO:0000256" key="3">
    <source>
        <dbReference type="ARBA" id="ARBA00009300"/>
    </source>
</evidence>
<evidence type="ECO:0000256" key="2">
    <source>
        <dbReference type="ARBA" id="ARBA00004127"/>
    </source>
</evidence>